<organism evidence="1 2">
    <name type="scientific">Alteribacter lacisalsi</name>
    <dbReference type="NCBI Taxonomy" id="2045244"/>
    <lineage>
        <taxon>Bacteria</taxon>
        <taxon>Bacillati</taxon>
        <taxon>Bacillota</taxon>
        <taxon>Bacilli</taxon>
        <taxon>Bacillales</taxon>
        <taxon>Bacillaceae</taxon>
        <taxon>Alteribacter</taxon>
    </lineage>
</organism>
<comment type="caution">
    <text evidence="1">The sequence shown here is derived from an EMBL/GenBank/DDBJ whole genome shotgun (WGS) entry which is preliminary data.</text>
</comment>
<dbReference type="EMBL" id="PDOF01000002">
    <property type="protein sequence ID" value="PYZ96615.1"/>
    <property type="molecule type" value="Genomic_DNA"/>
</dbReference>
<dbReference type="AlphaFoldDB" id="A0A2W0HGR7"/>
<dbReference type="Proteomes" id="UP000248066">
    <property type="component" value="Unassembled WGS sequence"/>
</dbReference>
<reference evidence="1 2" key="1">
    <citation type="submission" date="2017-10" db="EMBL/GenBank/DDBJ databases">
        <title>Bacillus sp. nov., a halophilic bacterium isolated from a Yangshapao Lake.</title>
        <authorList>
            <person name="Wang H."/>
        </authorList>
    </citation>
    <scope>NUCLEOTIDE SEQUENCE [LARGE SCALE GENOMIC DNA]</scope>
    <source>
        <strain evidence="1 2">YSP-3</strain>
    </source>
</reference>
<sequence length="187" mass="22208">MKINYRELSGYKRDSKGGLGFETYQYFYFWGPDEDLERIKGFLMDNFKTNYSEKGSNRESREMHLWSTNRHFYSVLNSKVNGEDRDKEIYLDTKKALEEEFSDLNVTVEFGKGFQLTAEKIEEFVNHYELPEDLSELETEKFSTIRYQYVGFPLLSPLTKEKMREMMDELKERLIGKRPAGTVCFTL</sequence>
<keyword evidence="2" id="KW-1185">Reference proteome</keyword>
<gene>
    <name evidence="1" type="ORF">CR205_12985</name>
</gene>
<name>A0A2W0HGR7_9BACI</name>
<dbReference type="RefSeq" id="WP_110520493.1">
    <property type="nucleotide sequence ID" value="NZ_PDOF01000002.1"/>
</dbReference>
<evidence type="ECO:0000313" key="1">
    <source>
        <dbReference type="EMBL" id="PYZ96615.1"/>
    </source>
</evidence>
<proteinExistence type="predicted"/>
<protein>
    <submittedName>
        <fullName evidence="1">Uncharacterized protein</fullName>
    </submittedName>
</protein>
<accession>A0A2W0HGR7</accession>
<evidence type="ECO:0000313" key="2">
    <source>
        <dbReference type="Proteomes" id="UP000248066"/>
    </source>
</evidence>